<dbReference type="OrthoDB" id="63533at2759"/>
<dbReference type="AlphaFoldDB" id="A0A9P6IQP6"/>
<feature type="region of interest" description="Disordered" evidence="4">
    <location>
        <begin position="115"/>
        <end position="136"/>
    </location>
</feature>
<sequence>TTRRTLTVVLGLCVFAILYNFTPSDSSSFEQGWQADRPSSLTLEQKEAALLRLKQQHAQTHHDRQERERIMKLTQEHENQREEELERIRLKEEEEEEEEDGRAINHDRILFDKHWQKESGQETIPKDDTPSNDYKQEGEWSVENLPTEFNESLFPMTSQKLLESKIGVQALDSYIFYGKPQMVQARDAAIAFILGQANIAYRNTSIYSVVIKPKDKIPPSGDIHDYSSLARYFWKNPKTADGLPYVRLDGKPNPDMDSVWDYRLLRKVFRDCYYMGQAYFWTGDERYAKKIIHRVKQWFLDEETRMNPNVKYGSLIFGNNLGRAQGVLDMFKVYG</sequence>
<evidence type="ECO:0000259" key="6">
    <source>
        <dbReference type="Pfam" id="PF05426"/>
    </source>
</evidence>
<comment type="caution">
    <text evidence="7">The sequence shown here is derived from an EMBL/GenBank/DDBJ whole genome shotgun (WGS) entry which is preliminary data.</text>
</comment>
<feature type="non-terminal residue" evidence="7">
    <location>
        <position position="335"/>
    </location>
</feature>
<dbReference type="GO" id="GO:0042597">
    <property type="term" value="C:periplasmic space"/>
    <property type="evidence" value="ECO:0007669"/>
    <property type="project" value="InterPro"/>
</dbReference>
<dbReference type="InterPro" id="IPR008397">
    <property type="entry name" value="Alginate_lyase_dom"/>
</dbReference>
<gene>
    <name evidence="7" type="ORF">BGZ65_012438</name>
</gene>
<name>A0A9P6IQP6_9FUNG</name>
<evidence type="ECO:0000313" key="8">
    <source>
        <dbReference type="Proteomes" id="UP000749646"/>
    </source>
</evidence>
<dbReference type="InterPro" id="IPR008929">
    <property type="entry name" value="Chondroitin_lyas"/>
</dbReference>
<keyword evidence="8" id="KW-1185">Reference proteome</keyword>
<evidence type="ECO:0000256" key="4">
    <source>
        <dbReference type="SAM" id="MobiDB-lite"/>
    </source>
</evidence>
<dbReference type="EMBL" id="JAAAHW010008505">
    <property type="protein sequence ID" value="KAF9944202.1"/>
    <property type="molecule type" value="Genomic_DNA"/>
</dbReference>
<dbReference type="GO" id="GO:0016829">
    <property type="term" value="F:lyase activity"/>
    <property type="evidence" value="ECO:0007669"/>
    <property type="project" value="UniProtKB-KW"/>
</dbReference>
<keyword evidence="2" id="KW-0456">Lyase</keyword>
<dbReference type="Pfam" id="PF05426">
    <property type="entry name" value="Alginate_lyase"/>
    <property type="match status" value="1"/>
</dbReference>
<evidence type="ECO:0000256" key="3">
    <source>
        <dbReference type="SAM" id="Coils"/>
    </source>
</evidence>
<accession>A0A9P6IQP6</accession>
<evidence type="ECO:0000313" key="7">
    <source>
        <dbReference type="EMBL" id="KAF9944202.1"/>
    </source>
</evidence>
<evidence type="ECO:0000256" key="5">
    <source>
        <dbReference type="SAM" id="SignalP"/>
    </source>
</evidence>
<feature type="chain" id="PRO_5040442232" description="Alginate lyase domain-containing protein" evidence="5">
    <location>
        <begin position="27"/>
        <end position="335"/>
    </location>
</feature>
<feature type="non-terminal residue" evidence="7">
    <location>
        <position position="1"/>
    </location>
</feature>
<evidence type="ECO:0000256" key="1">
    <source>
        <dbReference type="ARBA" id="ARBA00022729"/>
    </source>
</evidence>
<protein>
    <recommendedName>
        <fullName evidence="6">Alginate lyase domain-containing protein</fullName>
    </recommendedName>
</protein>
<reference evidence="7" key="1">
    <citation type="journal article" date="2020" name="Fungal Divers.">
        <title>Resolving the Mortierellaceae phylogeny through synthesis of multi-gene phylogenetics and phylogenomics.</title>
        <authorList>
            <person name="Vandepol N."/>
            <person name="Liber J."/>
            <person name="Desiro A."/>
            <person name="Na H."/>
            <person name="Kennedy M."/>
            <person name="Barry K."/>
            <person name="Grigoriev I.V."/>
            <person name="Miller A.N."/>
            <person name="O'Donnell K."/>
            <person name="Stajich J.E."/>
            <person name="Bonito G."/>
        </authorList>
    </citation>
    <scope>NUCLEOTIDE SEQUENCE</scope>
    <source>
        <strain evidence="7">MES-2147</strain>
    </source>
</reference>
<keyword evidence="3" id="KW-0175">Coiled coil</keyword>
<keyword evidence="1 5" id="KW-0732">Signal</keyword>
<dbReference type="Proteomes" id="UP000749646">
    <property type="component" value="Unassembled WGS sequence"/>
</dbReference>
<proteinExistence type="predicted"/>
<dbReference type="Gene3D" id="1.50.10.100">
    <property type="entry name" value="Chondroitin AC/alginate lyase"/>
    <property type="match status" value="1"/>
</dbReference>
<feature type="coiled-coil region" evidence="3">
    <location>
        <begin position="63"/>
        <end position="100"/>
    </location>
</feature>
<evidence type="ECO:0000256" key="2">
    <source>
        <dbReference type="ARBA" id="ARBA00023239"/>
    </source>
</evidence>
<dbReference type="SUPFAM" id="SSF48230">
    <property type="entry name" value="Chondroitin AC/alginate lyase"/>
    <property type="match status" value="1"/>
</dbReference>
<feature type="signal peptide" evidence="5">
    <location>
        <begin position="1"/>
        <end position="26"/>
    </location>
</feature>
<organism evidence="7 8">
    <name type="scientific">Modicella reniformis</name>
    <dbReference type="NCBI Taxonomy" id="1440133"/>
    <lineage>
        <taxon>Eukaryota</taxon>
        <taxon>Fungi</taxon>
        <taxon>Fungi incertae sedis</taxon>
        <taxon>Mucoromycota</taxon>
        <taxon>Mortierellomycotina</taxon>
        <taxon>Mortierellomycetes</taxon>
        <taxon>Mortierellales</taxon>
        <taxon>Mortierellaceae</taxon>
        <taxon>Modicella</taxon>
    </lineage>
</organism>
<feature type="domain" description="Alginate lyase" evidence="6">
    <location>
        <begin position="214"/>
        <end position="330"/>
    </location>
</feature>